<dbReference type="InterPro" id="IPR050270">
    <property type="entry name" value="DegV_domain_contain"/>
</dbReference>
<dbReference type="PANTHER" id="PTHR33434:SF2">
    <property type="entry name" value="FATTY ACID-BINDING PROTEIN TM_1468"/>
    <property type="match status" value="1"/>
</dbReference>
<organism evidence="2 3">
    <name type="scientific">Micromonospora inyonensis</name>
    <dbReference type="NCBI Taxonomy" id="47866"/>
    <lineage>
        <taxon>Bacteria</taxon>
        <taxon>Bacillati</taxon>
        <taxon>Actinomycetota</taxon>
        <taxon>Actinomycetes</taxon>
        <taxon>Micromonosporales</taxon>
        <taxon>Micromonosporaceae</taxon>
        <taxon>Micromonospora</taxon>
    </lineage>
</organism>
<dbReference type="InterPro" id="IPR043168">
    <property type="entry name" value="DegV_C"/>
</dbReference>
<dbReference type="STRING" id="47866.GA0074694_3277"/>
<keyword evidence="1" id="KW-0446">Lipid-binding</keyword>
<dbReference type="Proteomes" id="UP000198906">
    <property type="component" value="Unassembled WGS sequence"/>
</dbReference>
<dbReference type="Pfam" id="PF02645">
    <property type="entry name" value="DegV"/>
    <property type="match status" value="1"/>
</dbReference>
<dbReference type="EMBL" id="FMHU01000002">
    <property type="protein sequence ID" value="SCL22158.1"/>
    <property type="molecule type" value="Genomic_DNA"/>
</dbReference>
<sequence length="287" mass="29839">MPLAVVTDSTAYLPPELVRAHRLTVVPLTVVLNGAEGLEGIETRPDDATRALGGRRVSVSTSRPAPEQFGRTYRRLLAEGADGVVSVHLSAELSGTVEGARAAAADLDGRVAVVDSRSAGMGIGFPVLAAAGAAARGADLAGVRDAALAAVDRTCVLFYVDTLEFLRRGGRINAAEALLGTALSVKPIMHMVDGAIVLREKVRTASRGVARLVDLAAEAAGDDQVDLAVHHLAAPRRAEQLLDALRVRLGDRLHDTYLTEAGAVVAAHAGPGLASVVVHRRARESSP</sequence>
<dbReference type="Gene3D" id="3.30.1180.10">
    <property type="match status" value="1"/>
</dbReference>
<dbReference type="InterPro" id="IPR003797">
    <property type="entry name" value="DegV"/>
</dbReference>
<keyword evidence="3" id="KW-1185">Reference proteome</keyword>
<reference evidence="3" key="1">
    <citation type="submission" date="2016-06" db="EMBL/GenBank/DDBJ databases">
        <authorList>
            <person name="Varghese N."/>
        </authorList>
    </citation>
    <scope>NUCLEOTIDE SEQUENCE [LARGE SCALE GENOMIC DNA]</scope>
    <source>
        <strain evidence="3">DSM 46123</strain>
    </source>
</reference>
<dbReference type="GO" id="GO:0008289">
    <property type="term" value="F:lipid binding"/>
    <property type="evidence" value="ECO:0007669"/>
    <property type="project" value="UniProtKB-KW"/>
</dbReference>
<dbReference type="SUPFAM" id="SSF82549">
    <property type="entry name" value="DAK1/DegV-like"/>
    <property type="match status" value="1"/>
</dbReference>
<proteinExistence type="predicted"/>
<dbReference type="Gene3D" id="3.40.50.10170">
    <property type="match status" value="1"/>
</dbReference>
<evidence type="ECO:0000313" key="2">
    <source>
        <dbReference type="EMBL" id="SCL22158.1"/>
    </source>
</evidence>
<accession>A0A1C6RY91</accession>
<dbReference type="PANTHER" id="PTHR33434">
    <property type="entry name" value="DEGV DOMAIN-CONTAINING PROTEIN DR_1986-RELATED"/>
    <property type="match status" value="1"/>
</dbReference>
<dbReference type="NCBIfam" id="TIGR00762">
    <property type="entry name" value="DegV"/>
    <property type="match status" value="1"/>
</dbReference>
<evidence type="ECO:0000313" key="3">
    <source>
        <dbReference type="Proteomes" id="UP000198906"/>
    </source>
</evidence>
<gene>
    <name evidence="2" type="ORF">GA0074694_3277</name>
</gene>
<dbReference type="RefSeq" id="WP_091459468.1">
    <property type="nucleotide sequence ID" value="NZ_FMHU01000002.1"/>
</dbReference>
<dbReference type="PROSITE" id="PS51482">
    <property type="entry name" value="DEGV"/>
    <property type="match status" value="1"/>
</dbReference>
<protein>
    <submittedName>
        <fullName evidence="2">EDD domain protein, DegV family</fullName>
    </submittedName>
</protein>
<dbReference type="AlphaFoldDB" id="A0A1C6RY91"/>
<name>A0A1C6RY91_9ACTN</name>
<evidence type="ECO:0000256" key="1">
    <source>
        <dbReference type="ARBA" id="ARBA00023121"/>
    </source>
</evidence>